<dbReference type="AlphaFoldDB" id="A0AAV8QGD0"/>
<accession>A0AAV8QGD0</accession>
<evidence type="ECO:0000313" key="2">
    <source>
        <dbReference type="Proteomes" id="UP001222027"/>
    </source>
</evidence>
<proteinExistence type="predicted"/>
<reference evidence="1 2" key="1">
    <citation type="submission" date="2022-12" db="EMBL/GenBank/DDBJ databases">
        <title>Chromosome-scale assembly of the Ensete ventricosum genome.</title>
        <authorList>
            <person name="Dussert Y."/>
            <person name="Stocks J."/>
            <person name="Wendawek A."/>
            <person name="Woldeyes F."/>
            <person name="Nichols R.A."/>
            <person name="Borrell J.S."/>
        </authorList>
    </citation>
    <scope>NUCLEOTIDE SEQUENCE [LARGE SCALE GENOMIC DNA]</scope>
    <source>
        <strain evidence="2">cv. Maze</strain>
        <tissue evidence="1">Seeds</tissue>
    </source>
</reference>
<evidence type="ECO:0000313" key="1">
    <source>
        <dbReference type="EMBL" id="KAJ8468065.1"/>
    </source>
</evidence>
<dbReference type="Proteomes" id="UP001222027">
    <property type="component" value="Unassembled WGS sequence"/>
</dbReference>
<protein>
    <submittedName>
        <fullName evidence="1">Uncharacterized protein</fullName>
    </submittedName>
</protein>
<comment type="caution">
    <text evidence="1">The sequence shown here is derived from an EMBL/GenBank/DDBJ whole genome shotgun (WGS) entry which is preliminary data.</text>
</comment>
<sequence>MRTSGSAIPLCFVQVEAEAASVPLGAAGDAMVGTRSWFGGFLYGIGNKQQGRGEKMLDYTFNPLQETRFQKLKERLKVPFDECRRDHQESDQGNGKTWDGKGQIRQLISGLTYLSHHQWRAFMMRGVFNSKLR</sequence>
<name>A0AAV8QGD0_ENSVE</name>
<dbReference type="EMBL" id="JAQQAF010000008">
    <property type="protein sequence ID" value="KAJ8468065.1"/>
    <property type="molecule type" value="Genomic_DNA"/>
</dbReference>
<keyword evidence="2" id="KW-1185">Reference proteome</keyword>
<organism evidence="1 2">
    <name type="scientific">Ensete ventricosum</name>
    <name type="common">Abyssinian banana</name>
    <name type="synonym">Musa ensete</name>
    <dbReference type="NCBI Taxonomy" id="4639"/>
    <lineage>
        <taxon>Eukaryota</taxon>
        <taxon>Viridiplantae</taxon>
        <taxon>Streptophyta</taxon>
        <taxon>Embryophyta</taxon>
        <taxon>Tracheophyta</taxon>
        <taxon>Spermatophyta</taxon>
        <taxon>Magnoliopsida</taxon>
        <taxon>Liliopsida</taxon>
        <taxon>Zingiberales</taxon>
        <taxon>Musaceae</taxon>
        <taxon>Ensete</taxon>
    </lineage>
</organism>
<gene>
    <name evidence="1" type="ORF">OPV22_030617</name>
</gene>